<dbReference type="InterPro" id="IPR011055">
    <property type="entry name" value="Dup_hybrid_motif"/>
</dbReference>
<feature type="domain" description="M23ase beta-sheet core" evidence="3">
    <location>
        <begin position="327"/>
        <end position="429"/>
    </location>
</feature>
<accession>K1YK45</accession>
<dbReference type="Gene3D" id="2.70.70.10">
    <property type="entry name" value="Glucose Permease (Domain IIA)"/>
    <property type="match status" value="1"/>
</dbReference>
<keyword evidence="1" id="KW-0175">Coiled coil</keyword>
<dbReference type="AlphaFoldDB" id="K1YK45"/>
<evidence type="ECO:0000313" key="4">
    <source>
        <dbReference type="EMBL" id="EKD25639.1"/>
    </source>
</evidence>
<dbReference type="SUPFAM" id="SSF51261">
    <property type="entry name" value="Duplicated hybrid motif"/>
    <property type="match status" value="1"/>
</dbReference>
<dbReference type="Pfam" id="PF01551">
    <property type="entry name" value="Peptidase_M23"/>
    <property type="match status" value="1"/>
</dbReference>
<dbReference type="GO" id="GO:0004222">
    <property type="term" value="F:metalloendopeptidase activity"/>
    <property type="evidence" value="ECO:0007669"/>
    <property type="project" value="TreeGrafter"/>
</dbReference>
<feature type="signal peptide" evidence="2">
    <location>
        <begin position="1"/>
        <end position="22"/>
    </location>
</feature>
<reference evidence="4" key="1">
    <citation type="journal article" date="2012" name="Science">
        <title>Fermentation, hydrogen, and sulfur metabolism in multiple uncultivated bacterial phyla.</title>
        <authorList>
            <person name="Wrighton K.C."/>
            <person name="Thomas B.C."/>
            <person name="Sharon I."/>
            <person name="Miller C.S."/>
            <person name="Castelle C.J."/>
            <person name="VerBerkmoes N.C."/>
            <person name="Wilkins M.J."/>
            <person name="Hettich R.L."/>
            <person name="Lipton M.S."/>
            <person name="Williams K.H."/>
            <person name="Long P.E."/>
            <person name="Banfield J.F."/>
        </authorList>
    </citation>
    <scope>NUCLEOTIDE SEQUENCE [LARGE SCALE GENOMIC DNA]</scope>
</reference>
<dbReference type="PANTHER" id="PTHR21666:SF270">
    <property type="entry name" value="MUREIN HYDROLASE ACTIVATOR ENVC"/>
    <property type="match status" value="1"/>
</dbReference>
<gene>
    <name evidence="4" type="ORF">ACD_80C00010G0008</name>
</gene>
<evidence type="ECO:0000256" key="2">
    <source>
        <dbReference type="SAM" id="SignalP"/>
    </source>
</evidence>
<feature type="coiled-coil region" evidence="1">
    <location>
        <begin position="201"/>
        <end position="235"/>
    </location>
</feature>
<comment type="caution">
    <text evidence="4">The sequence shown here is derived from an EMBL/GenBank/DDBJ whole genome shotgun (WGS) entry which is preliminary data.</text>
</comment>
<evidence type="ECO:0000259" key="3">
    <source>
        <dbReference type="Pfam" id="PF01551"/>
    </source>
</evidence>
<protein>
    <submittedName>
        <fullName evidence="4">Peptidase, M23/M37 family</fullName>
    </submittedName>
</protein>
<feature type="chain" id="PRO_5022756536" evidence="2">
    <location>
        <begin position="23"/>
        <end position="636"/>
    </location>
</feature>
<dbReference type="CDD" id="cd12797">
    <property type="entry name" value="M23_peptidase"/>
    <property type="match status" value="1"/>
</dbReference>
<keyword evidence="2" id="KW-0732">Signal</keyword>
<dbReference type="InterPro" id="IPR050570">
    <property type="entry name" value="Cell_wall_metabolism_enzyme"/>
</dbReference>
<dbReference type="EMBL" id="AMFJ01036017">
    <property type="protein sequence ID" value="EKD25639.1"/>
    <property type="molecule type" value="Genomic_DNA"/>
</dbReference>
<dbReference type="InterPro" id="IPR016047">
    <property type="entry name" value="M23ase_b-sheet_dom"/>
</dbReference>
<organism evidence="4">
    <name type="scientific">uncultured bacterium</name>
    <name type="common">gcode 4</name>
    <dbReference type="NCBI Taxonomy" id="1234023"/>
    <lineage>
        <taxon>Bacteria</taxon>
        <taxon>environmental samples</taxon>
    </lineage>
</organism>
<dbReference type="PANTHER" id="PTHR21666">
    <property type="entry name" value="PEPTIDASE-RELATED"/>
    <property type="match status" value="1"/>
</dbReference>
<proteinExistence type="predicted"/>
<name>K1YK45_9BACT</name>
<sequence length="636" mass="73166">MKKKLWLTILVLLMGGVNLCHGQSLNTTAAEVADFDVQSATSNMQDLKSNLDEVVSQLYSLDEKERGTDNAISDKYRATRKEIVNVIQTINQTTDTIGEQLKKITTYKKLMLLTYKDIQASRSGMVDTKQYIEDFSNFIYKLDNKLYNENTNTIDDLKLMINSDNIPLTLANDSLVQSMILQLNDLMNNFQQNEETQLETIKKLNDLKTRTKDTIEQYQTEIEKLQQKKNYLLQFMKLYQNDTRQRQLTINNFFESTKGVYDRTVELVKDIKKWVYKVDFDMERKITALNELENDNEAYPLAWPLYPIEQIQTYFGDINFQTEYGVPHVGIQIKAGQWTPVYAARDGIVYFVADNDEIGINRAMIVHTDGYVTIYQYLKKTVIKPGDTVRRGQIIWYSWWEPGTRGAGFISKGANLTFEIFKDGIAMDPFEILDASIVKDKEALPDGYQIKYLRDKYARPIDITNLELMTGTTLAKRENQFLIKYGVGVYKQVAFREDAVKDTNIDKDMVICIAFAESTLGRYLSTNANIGNVGNNDRWDRVPFTSAYGWARAIPVTLNNAYLWAYHTINQLSRYGNKDGNIYASSPINWQTNVLKCLSQIKGYYIPEDFPFRTGPNPNINNPTPETITFGETLTQ</sequence>
<evidence type="ECO:0000256" key="1">
    <source>
        <dbReference type="SAM" id="Coils"/>
    </source>
</evidence>